<keyword evidence="6 8" id="KW-1133">Transmembrane helix</keyword>
<dbReference type="GO" id="GO:0015129">
    <property type="term" value="F:lactate transmembrane transporter activity"/>
    <property type="evidence" value="ECO:0007669"/>
    <property type="project" value="UniProtKB-UniRule"/>
</dbReference>
<comment type="subcellular location">
    <subcellularLocation>
        <location evidence="1 8">Cell membrane</location>
        <topology evidence="1 8">Multi-pass membrane protein</topology>
    </subcellularLocation>
</comment>
<evidence type="ECO:0000256" key="6">
    <source>
        <dbReference type="ARBA" id="ARBA00022989"/>
    </source>
</evidence>
<keyword evidence="4 8" id="KW-1003">Cell membrane</keyword>
<protein>
    <recommendedName>
        <fullName evidence="8">L-lactate permease</fullName>
    </recommendedName>
</protein>
<evidence type="ECO:0000256" key="4">
    <source>
        <dbReference type="ARBA" id="ARBA00022475"/>
    </source>
</evidence>
<feature type="transmembrane region" description="Helical" evidence="8">
    <location>
        <begin position="12"/>
        <end position="34"/>
    </location>
</feature>
<comment type="caution">
    <text evidence="9">The sequence shown here is derived from an EMBL/GenBank/DDBJ whole genome shotgun (WGS) entry which is preliminary data.</text>
</comment>
<feature type="transmembrane region" description="Helical" evidence="8">
    <location>
        <begin position="422"/>
        <end position="439"/>
    </location>
</feature>
<feature type="transmembrane region" description="Helical" evidence="8">
    <location>
        <begin position="224"/>
        <end position="246"/>
    </location>
</feature>
<comment type="function">
    <text evidence="8">Uptake of L-lactate across the membrane. Can also transport D-lactate and glycolate.</text>
</comment>
<feature type="transmembrane region" description="Helical" evidence="8">
    <location>
        <begin position="542"/>
        <end position="563"/>
    </location>
</feature>
<feature type="transmembrane region" description="Helical" evidence="8">
    <location>
        <begin position="451"/>
        <end position="473"/>
    </location>
</feature>
<evidence type="ECO:0000313" key="10">
    <source>
        <dbReference type="Proteomes" id="UP000287188"/>
    </source>
</evidence>
<proteinExistence type="inferred from homology"/>
<feature type="transmembrane region" description="Helical" evidence="8">
    <location>
        <begin position="41"/>
        <end position="60"/>
    </location>
</feature>
<dbReference type="NCBIfam" id="TIGR00795">
    <property type="entry name" value="lctP"/>
    <property type="match status" value="1"/>
</dbReference>
<accession>A0A402AKL0</accession>
<sequence>MFHQILAPVAGNLFLSLIVGFIPIIVVLILLGIVRRPAWQAALAGLIIGLIIAIWIWQMPVQQAASATLNGMLFALIPVMWIVWNAMWLYNIAVRSGKFELFRRWMVYNVPPDKRILLLIIGFSFGALMEGVAGFGTPVAIGSALLIALGFPALEAVTLTLIFNTTPVAFGALGVPITTLASVTGLHAGTLGAMVGRQLPIFGLVLPFYAMVIFTGFRSLRTIWPVALVAGLSFALMQFTVSNFVGPELPDVLASLFSLICVILFVQVWKPRDMELYRATFAPVVERTTVSGNAAVLEAGSARVESGDDQAASETSSNPQKPNLGEAILAWLPWLLVSVIVIIWTFLKVPAFGAQSIHWPGLDKQIYLTLYNKPYAAVYAFQPLGTGTAILLAVIITAIAMIMAGSSVSIIWLALVDTWRQLRFPILTVMLIIGLAYLYNYSGMAYTLGLAISKVGGIFPFFSVFLGWIACFLSGSDTSSNALFGNLQVVAARQLNLSPVLMAASNSSGAVMSKMISPQNVSTGVSTTELNGKEGLIIRRTFFHSIILATILGIIVMIQQYLIPGIIPH</sequence>
<feature type="transmembrane region" description="Helical" evidence="8">
    <location>
        <begin position="252"/>
        <end position="269"/>
    </location>
</feature>
<comment type="similarity">
    <text evidence="2 8">Belongs to the lactate permease family.</text>
</comment>
<feature type="transmembrane region" description="Helical" evidence="8">
    <location>
        <begin position="141"/>
        <end position="163"/>
    </location>
</feature>
<dbReference type="AlphaFoldDB" id="A0A402AKL0"/>
<evidence type="ECO:0000256" key="3">
    <source>
        <dbReference type="ARBA" id="ARBA00022448"/>
    </source>
</evidence>
<keyword evidence="10" id="KW-1185">Reference proteome</keyword>
<evidence type="ECO:0000256" key="7">
    <source>
        <dbReference type="ARBA" id="ARBA00023136"/>
    </source>
</evidence>
<feature type="transmembrane region" description="Helical" evidence="8">
    <location>
        <begin position="72"/>
        <end position="94"/>
    </location>
</feature>
<dbReference type="EMBL" id="BIFS01000001">
    <property type="protein sequence ID" value="GCE19652.1"/>
    <property type="molecule type" value="Genomic_DNA"/>
</dbReference>
<feature type="transmembrane region" description="Helical" evidence="8">
    <location>
        <begin position="328"/>
        <end position="347"/>
    </location>
</feature>
<dbReference type="Pfam" id="PF02652">
    <property type="entry name" value="Lactate_perm"/>
    <property type="match status" value="1"/>
</dbReference>
<evidence type="ECO:0000256" key="1">
    <source>
        <dbReference type="ARBA" id="ARBA00004651"/>
    </source>
</evidence>
<dbReference type="PANTHER" id="PTHR30003:SF0">
    <property type="entry name" value="GLYCOLATE PERMEASE GLCA-RELATED"/>
    <property type="match status" value="1"/>
</dbReference>
<keyword evidence="7 8" id="KW-0472">Membrane</keyword>
<feature type="transmembrane region" description="Helical" evidence="8">
    <location>
        <begin position="170"/>
        <end position="193"/>
    </location>
</feature>
<evidence type="ECO:0000313" key="9">
    <source>
        <dbReference type="EMBL" id="GCE19652.1"/>
    </source>
</evidence>
<evidence type="ECO:0000256" key="2">
    <source>
        <dbReference type="ARBA" id="ARBA00010100"/>
    </source>
</evidence>
<dbReference type="InterPro" id="IPR003804">
    <property type="entry name" value="Lactate_perm"/>
</dbReference>
<dbReference type="Proteomes" id="UP000287188">
    <property type="component" value="Unassembled WGS sequence"/>
</dbReference>
<keyword evidence="5 8" id="KW-0812">Transmembrane</keyword>
<organism evidence="9 10">
    <name type="scientific">Dictyobacter kobayashii</name>
    <dbReference type="NCBI Taxonomy" id="2014872"/>
    <lineage>
        <taxon>Bacteria</taxon>
        <taxon>Bacillati</taxon>
        <taxon>Chloroflexota</taxon>
        <taxon>Ktedonobacteria</taxon>
        <taxon>Ktedonobacterales</taxon>
        <taxon>Dictyobacteraceae</taxon>
        <taxon>Dictyobacter</taxon>
    </lineage>
</organism>
<dbReference type="PANTHER" id="PTHR30003">
    <property type="entry name" value="L-LACTATE PERMEASE"/>
    <property type="match status" value="1"/>
</dbReference>
<dbReference type="GO" id="GO:0005886">
    <property type="term" value="C:plasma membrane"/>
    <property type="evidence" value="ECO:0007669"/>
    <property type="project" value="UniProtKB-SubCell"/>
</dbReference>
<gene>
    <name evidence="9" type="primary">lldP</name>
    <name evidence="9" type="ORF">KDK_34520</name>
</gene>
<reference evidence="10" key="1">
    <citation type="submission" date="2018-12" db="EMBL/GenBank/DDBJ databases">
        <title>Tengunoibacter tsumagoiensis gen. nov., sp. nov., Dictyobacter kobayashii sp. nov., D. alpinus sp. nov., and D. joshuensis sp. nov. and description of Dictyobacteraceae fam. nov. within the order Ktedonobacterales isolated from Tengu-no-mugimeshi.</title>
        <authorList>
            <person name="Wang C.M."/>
            <person name="Zheng Y."/>
            <person name="Sakai Y."/>
            <person name="Toyoda A."/>
            <person name="Minakuchi Y."/>
            <person name="Abe K."/>
            <person name="Yokota A."/>
            <person name="Yabe S."/>
        </authorList>
    </citation>
    <scope>NUCLEOTIDE SEQUENCE [LARGE SCALE GENOMIC DNA]</scope>
    <source>
        <strain evidence="10">Uno11</strain>
    </source>
</reference>
<feature type="transmembrane region" description="Helical" evidence="8">
    <location>
        <begin position="115"/>
        <end position="135"/>
    </location>
</feature>
<dbReference type="OrthoDB" id="9761056at2"/>
<dbReference type="GO" id="GO:0015295">
    <property type="term" value="F:solute:proton symporter activity"/>
    <property type="evidence" value="ECO:0007669"/>
    <property type="project" value="TreeGrafter"/>
</dbReference>
<evidence type="ECO:0000256" key="8">
    <source>
        <dbReference type="RuleBase" id="RU365092"/>
    </source>
</evidence>
<keyword evidence="3 8" id="KW-0813">Transport</keyword>
<dbReference type="RefSeq" id="WP_126551493.1">
    <property type="nucleotide sequence ID" value="NZ_BIFS01000001.1"/>
</dbReference>
<feature type="transmembrane region" description="Helical" evidence="8">
    <location>
        <begin position="389"/>
        <end position="415"/>
    </location>
</feature>
<name>A0A402AKL0_9CHLR</name>
<feature type="transmembrane region" description="Helical" evidence="8">
    <location>
        <begin position="199"/>
        <end position="217"/>
    </location>
</feature>
<evidence type="ECO:0000256" key="5">
    <source>
        <dbReference type="ARBA" id="ARBA00022692"/>
    </source>
</evidence>